<dbReference type="InParanoid" id="A0A165ENR6"/>
<reference evidence="1 2" key="1">
    <citation type="journal article" date="2016" name="Mol. Biol. Evol.">
        <title>Comparative Genomics of Early-Diverging Mushroom-Forming Fungi Provides Insights into the Origins of Lignocellulose Decay Capabilities.</title>
        <authorList>
            <person name="Nagy L.G."/>
            <person name="Riley R."/>
            <person name="Tritt A."/>
            <person name="Adam C."/>
            <person name="Daum C."/>
            <person name="Floudas D."/>
            <person name="Sun H."/>
            <person name="Yadav J.S."/>
            <person name="Pangilinan J."/>
            <person name="Larsson K.H."/>
            <person name="Matsuura K."/>
            <person name="Barry K."/>
            <person name="Labutti K."/>
            <person name="Kuo R."/>
            <person name="Ohm R.A."/>
            <person name="Bhattacharya S.S."/>
            <person name="Shirouzu T."/>
            <person name="Yoshinaga Y."/>
            <person name="Martin F.M."/>
            <person name="Grigoriev I.V."/>
            <person name="Hibbett D.S."/>
        </authorList>
    </citation>
    <scope>NUCLEOTIDE SEQUENCE [LARGE SCALE GENOMIC DNA]</scope>
    <source>
        <strain evidence="1 2">HHB12733</strain>
    </source>
</reference>
<organism evidence="1 2">
    <name type="scientific">Calocera cornea HHB12733</name>
    <dbReference type="NCBI Taxonomy" id="1353952"/>
    <lineage>
        <taxon>Eukaryota</taxon>
        <taxon>Fungi</taxon>
        <taxon>Dikarya</taxon>
        <taxon>Basidiomycota</taxon>
        <taxon>Agaricomycotina</taxon>
        <taxon>Dacrymycetes</taxon>
        <taxon>Dacrymycetales</taxon>
        <taxon>Dacrymycetaceae</taxon>
        <taxon>Calocera</taxon>
    </lineage>
</organism>
<sequence length="144" mass="14648">MALFPMATTLMNAIREEATIATTSAAAGASHSVAGTSASVAVAGRTALAHTVERGVGMQVREQVATMTTVSRTLDAVPLSQATNPVLRSESSVLPGAIANDLSTSVRAQVENAMQQGVEEVVDHELNGRGGVTSSVMAGLSAKQ</sequence>
<evidence type="ECO:0000313" key="2">
    <source>
        <dbReference type="Proteomes" id="UP000076842"/>
    </source>
</evidence>
<dbReference type="Proteomes" id="UP000076842">
    <property type="component" value="Unassembled WGS sequence"/>
</dbReference>
<dbReference type="AlphaFoldDB" id="A0A165ENR6"/>
<evidence type="ECO:0000313" key="1">
    <source>
        <dbReference type="EMBL" id="KZT55235.1"/>
    </source>
</evidence>
<protein>
    <submittedName>
        <fullName evidence="1">Uncharacterized protein</fullName>
    </submittedName>
</protein>
<proteinExistence type="predicted"/>
<dbReference type="EMBL" id="KV423998">
    <property type="protein sequence ID" value="KZT55235.1"/>
    <property type="molecule type" value="Genomic_DNA"/>
</dbReference>
<name>A0A165ENR6_9BASI</name>
<keyword evidence="2" id="KW-1185">Reference proteome</keyword>
<gene>
    <name evidence="1" type="ORF">CALCODRAFT_484898</name>
</gene>
<accession>A0A165ENR6</accession>